<organism evidence="1 2">
    <name type="scientific">Racocetra persica</name>
    <dbReference type="NCBI Taxonomy" id="160502"/>
    <lineage>
        <taxon>Eukaryota</taxon>
        <taxon>Fungi</taxon>
        <taxon>Fungi incertae sedis</taxon>
        <taxon>Mucoromycota</taxon>
        <taxon>Glomeromycotina</taxon>
        <taxon>Glomeromycetes</taxon>
        <taxon>Diversisporales</taxon>
        <taxon>Gigasporaceae</taxon>
        <taxon>Racocetra</taxon>
    </lineage>
</organism>
<feature type="non-terminal residue" evidence="1">
    <location>
        <position position="208"/>
    </location>
</feature>
<protein>
    <submittedName>
        <fullName evidence="1">27338_t:CDS:1</fullName>
    </submittedName>
</protein>
<gene>
    <name evidence="1" type="ORF">RPERSI_LOCUS7277</name>
</gene>
<name>A0ACA9N543_9GLOM</name>
<evidence type="ECO:0000313" key="2">
    <source>
        <dbReference type="Proteomes" id="UP000789920"/>
    </source>
</evidence>
<sequence>MKKIKSKKNLGGHPEGPVWNYFTKGERVGKGKYKATCNFCRILWKCSEPIELESHLANYCLMADSTVIRFFLAKILSNDSEKINLRKKEKAISMENLINIAFTVCGIPWNVIENPFFIEALKKTNLSYKPPTCKFLAGNLLEQQLALINQKTDNIFKQYSNLTLAELRLLIEQMNISGGVLKNYSKTRWTTASETIESILNLEKVLKK</sequence>
<reference evidence="1" key="1">
    <citation type="submission" date="2021-06" db="EMBL/GenBank/DDBJ databases">
        <authorList>
            <person name="Kallberg Y."/>
            <person name="Tangrot J."/>
            <person name="Rosling A."/>
        </authorList>
    </citation>
    <scope>NUCLEOTIDE SEQUENCE</scope>
    <source>
        <strain evidence="1">MA461A</strain>
    </source>
</reference>
<dbReference type="Proteomes" id="UP000789920">
    <property type="component" value="Unassembled WGS sequence"/>
</dbReference>
<proteinExistence type="predicted"/>
<keyword evidence="2" id="KW-1185">Reference proteome</keyword>
<evidence type="ECO:0000313" key="1">
    <source>
        <dbReference type="EMBL" id="CAG8635539.1"/>
    </source>
</evidence>
<comment type="caution">
    <text evidence="1">The sequence shown here is derived from an EMBL/GenBank/DDBJ whole genome shotgun (WGS) entry which is preliminary data.</text>
</comment>
<accession>A0ACA9N543</accession>
<dbReference type="EMBL" id="CAJVQC010012165">
    <property type="protein sequence ID" value="CAG8635539.1"/>
    <property type="molecule type" value="Genomic_DNA"/>
</dbReference>